<evidence type="ECO:0000313" key="1">
    <source>
        <dbReference type="EMBL" id="PRZ14714.1"/>
    </source>
</evidence>
<organism evidence="1 2">
    <name type="scientific">Laceyella sediminis</name>
    <dbReference type="NCBI Taxonomy" id="573074"/>
    <lineage>
        <taxon>Bacteria</taxon>
        <taxon>Bacillati</taxon>
        <taxon>Bacillota</taxon>
        <taxon>Bacilli</taxon>
        <taxon>Bacillales</taxon>
        <taxon>Thermoactinomycetaceae</taxon>
        <taxon>Laceyella</taxon>
    </lineage>
</organism>
<proteinExistence type="predicted"/>
<protein>
    <submittedName>
        <fullName evidence="1">Uncharacterized protein</fullName>
    </submittedName>
</protein>
<name>A0ABX5ERB0_9BACL</name>
<reference evidence="1 2" key="1">
    <citation type="submission" date="2018-03" db="EMBL/GenBank/DDBJ databases">
        <title>Genomic Encyclopedia of Archaeal and Bacterial Type Strains, Phase II (KMG-II): from individual species to whole genera.</title>
        <authorList>
            <person name="Goeker M."/>
        </authorList>
    </citation>
    <scope>NUCLEOTIDE SEQUENCE [LARGE SCALE GENOMIC DNA]</scope>
    <source>
        <strain evidence="1 2">RHA1</strain>
    </source>
</reference>
<sequence>MSTVPAKTGTSYTSVMLFGNVAPGIDLAKATAALNAMLAKYVPGYFPTPLREAHVERYRSTMGSKTIVYRLVPDKIIAKQDVAEPEALFYGGRTQRDDLKKS</sequence>
<comment type="caution">
    <text evidence="1">The sequence shown here is derived from an EMBL/GenBank/DDBJ whole genome shotgun (WGS) entry which is preliminary data.</text>
</comment>
<dbReference type="EMBL" id="PVTZ01000005">
    <property type="protein sequence ID" value="PRZ14714.1"/>
    <property type="molecule type" value="Genomic_DNA"/>
</dbReference>
<dbReference type="Gene3D" id="2.30.110.10">
    <property type="entry name" value="Electron Transport, Fmn-binding Protein, Chain A"/>
    <property type="match status" value="1"/>
</dbReference>
<gene>
    <name evidence="1" type="ORF">CLV36_10526</name>
</gene>
<dbReference type="InterPro" id="IPR012349">
    <property type="entry name" value="Split_barrel_FMN-bd"/>
</dbReference>
<evidence type="ECO:0000313" key="2">
    <source>
        <dbReference type="Proteomes" id="UP000238836"/>
    </source>
</evidence>
<accession>A0ABX5ERB0</accession>
<dbReference type="RefSeq" id="WP_245888316.1">
    <property type="nucleotide sequence ID" value="NZ_PVTZ01000005.1"/>
</dbReference>
<dbReference type="Proteomes" id="UP000238836">
    <property type="component" value="Unassembled WGS sequence"/>
</dbReference>
<keyword evidence="2" id="KW-1185">Reference proteome</keyword>
<dbReference type="SUPFAM" id="SSF50475">
    <property type="entry name" value="FMN-binding split barrel"/>
    <property type="match status" value="1"/>
</dbReference>